<dbReference type="Pfam" id="PF10156">
    <property type="entry name" value="Med17"/>
    <property type="match status" value="1"/>
</dbReference>
<keyword evidence="5 8" id="KW-0804">Transcription</keyword>
<feature type="region of interest" description="Disordered" evidence="9">
    <location>
        <begin position="160"/>
        <end position="189"/>
    </location>
</feature>
<feature type="region of interest" description="Disordered" evidence="9">
    <location>
        <begin position="71"/>
        <end position="97"/>
    </location>
</feature>
<evidence type="ECO:0000256" key="4">
    <source>
        <dbReference type="ARBA" id="ARBA00023015"/>
    </source>
</evidence>
<evidence type="ECO:0000256" key="6">
    <source>
        <dbReference type="ARBA" id="ARBA00023242"/>
    </source>
</evidence>
<comment type="caution">
    <text evidence="10">The sequence shown here is derived from an EMBL/GenBank/DDBJ whole genome shotgun (WGS) entry which is preliminary data.</text>
</comment>
<name>A0A4R0RM65_9APHY</name>
<reference evidence="10 11" key="1">
    <citation type="submission" date="2018-11" db="EMBL/GenBank/DDBJ databases">
        <title>Genome assembly of Steccherinum ochraceum LE-BIN_3174, the white-rot fungus of the Steccherinaceae family (The Residual Polyporoid clade, Polyporales, Basidiomycota).</title>
        <authorList>
            <person name="Fedorova T.V."/>
            <person name="Glazunova O.A."/>
            <person name="Landesman E.O."/>
            <person name="Moiseenko K.V."/>
            <person name="Psurtseva N.V."/>
            <person name="Savinova O.S."/>
            <person name="Shakhova N.V."/>
            <person name="Tyazhelova T.V."/>
            <person name="Vasina D.V."/>
        </authorList>
    </citation>
    <scope>NUCLEOTIDE SEQUENCE [LARGE SCALE GENOMIC DNA]</scope>
    <source>
        <strain evidence="10 11">LE-BIN_3174</strain>
    </source>
</reference>
<dbReference type="GO" id="GO:0016592">
    <property type="term" value="C:mediator complex"/>
    <property type="evidence" value="ECO:0007669"/>
    <property type="project" value="InterPro"/>
</dbReference>
<comment type="subunit">
    <text evidence="8">Component of the Mediator complex.</text>
</comment>
<gene>
    <name evidence="8" type="primary">MED17</name>
    <name evidence="10" type="ORF">EIP91_006688</name>
</gene>
<evidence type="ECO:0000256" key="1">
    <source>
        <dbReference type="ARBA" id="ARBA00004123"/>
    </source>
</evidence>
<evidence type="ECO:0000256" key="2">
    <source>
        <dbReference type="ARBA" id="ARBA00005635"/>
    </source>
</evidence>
<dbReference type="GO" id="GO:0006357">
    <property type="term" value="P:regulation of transcription by RNA polymerase II"/>
    <property type="evidence" value="ECO:0007669"/>
    <property type="project" value="InterPro"/>
</dbReference>
<sequence>MAEEQPEWKRLKLSVERPYKDDQGHPIPVLLDITPEGQHIYEPRKDLTTTIGEKLHRIFLERGHNFFEKRVDDRKQESVSATQVAESSDVPDDSGSAKIMTPEELFQLRIELIPQLHIALGEMSQAKDLLSVLLAADSASQPSSSQPLLSQLSLSQPLSQTLSQASQQSQPDLPAANLTSTTVAKPPPVQSVHAFNTQLTIGGKDKALRHAAGLFKSAAQGMEKSRLQSEKYWIDALKIRRNNWGLIPAPLPPGSATGKGADRTSKDFLVSFGLEESPIVFKRRAIGRMSTIDSESPSLRLPSRQHMRLQVSLVQTVTQGRRISGRSSCATALEEVDTQTTLKAAQTEVVEQEIFSILVREASTLPTASARVSERLIAIEAAHATELRFELVDSDLVPPHAGDSTEELQATCDLIYSSLHLLLLRSHSHAKSLRLGQTTAAAAQPTGSPLTLQPIIDMLQYRGFCQRIQTEIQRVVVALSNAGVATKFYFNAVGEEGEELITQLLPRSQLRLSGECLLRIDNRRSLRFTFSSPSTLTAHLSQATLPITHIPQLVQLLGDEVTACLLERICEVGGGLCEYVHGTCER</sequence>
<evidence type="ECO:0000313" key="10">
    <source>
        <dbReference type="EMBL" id="TCD69671.1"/>
    </source>
</evidence>
<dbReference type="AlphaFoldDB" id="A0A4R0RM65"/>
<dbReference type="GO" id="GO:0003712">
    <property type="term" value="F:transcription coregulator activity"/>
    <property type="evidence" value="ECO:0007669"/>
    <property type="project" value="InterPro"/>
</dbReference>
<dbReference type="OrthoDB" id="10251234at2759"/>
<evidence type="ECO:0000256" key="3">
    <source>
        <dbReference type="ARBA" id="ARBA00019610"/>
    </source>
</evidence>
<accession>A0A4R0RM65</accession>
<keyword evidence="6 8" id="KW-0539">Nucleus</keyword>
<evidence type="ECO:0000256" key="7">
    <source>
        <dbReference type="ARBA" id="ARBA00032014"/>
    </source>
</evidence>
<evidence type="ECO:0000256" key="8">
    <source>
        <dbReference type="RuleBase" id="RU364140"/>
    </source>
</evidence>
<evidence type="ECO:0000256" key="9">
    <source>
        <dbReference type="SAM" id="MobiDB-lite"/>
    </source>
</evidence>
<evidence type="ECO:0000313" key="11">
    <source>
        <dbReference type="Proteomes" id="UP000292702"/>
    </source>
</evidence>
<organism evidence="10 11">
    <name type="scientific">Steccherinum ochraceum</name>
    <dbReference type="NCBI Taxonomy" id="92696"/>
    <lineage>
        <taxon>Eukaryota</taxon>
        <taxon>Fungi</taxon>
        <taxon>Dikarya</taxon>
        <taxon>Basidiomycota</taxon>
        <taxon>Agaricomycotina</taxon>
        <taxon>Agaricomycetes</taxon>
        <taxon>Polyporales</taxon>
        <taxon>Steccherinaceae</taxon>
        <taxon>Steccherinum</taxon>
    </lineage>
</organism>
<protein>
    <recommendedName>
        <fullName evidence="3 8">Mediator of RNA polymerase II transcription subunit 17</fullName>
    </recommendedName>
    <alternativeName>
        <fullName evidence="7 8">Mediator complex subunit 17</fullName>
    </alternativeName>
</protein>
<proteinExistence type="inferred from homology"/>
<comment type="similarity">
    <text evidence="2 8">Belongs to the Mediator complex subunit 17 family.</text>
</comment>
<dbReference type="GO" id="GO:0070847">
    <property type="term" value="C:core mediator complex"/>
    <property type="evidence" value="ECO:0007669"/>
    <property type="project" value="TreeGrafter"/>
</dbReference>
<dbReference type="PANTHER" id="PTHR13114">
    <property type="entry name" value="MEDIATOR OF RNA POLYMERASE II TRANSCRIPTION SUBUNIT 17"/>
    <property type="match status" value="1"/>
</dbReference>
<feature type="compositionally biased region" description="Low complexity" evidence="9">
    <location>
        <begin position="160"/>
        <end position="171"/>
    </location>
</feature>
<dbReference type="Proteomes" id="UP000292702">
    <property type="component" value="Unassembled WGS sequence"/>
</dbReference>
<evidence type="ECO:0000256" key="5">
    <source>
        <dbReference type="ARBA" id="ARBA00023163"/>
    </source>
</evidence>
<keyword evidence="8" id="KW-0010">Activator</keyword>
<keyword evidence="11" id="KW-1185">Reference proteome</keyword>
<keyword evidence="4 8" id="KW-0805">Transcription regulation</keyword>
<dbReference type="STRING" id="92696.A0A4R0RM65"/>
<comment type="function">
    <text evidence="8">Component of the Mediator complex, a coactivator involved in the regulated transcription of nearly all RNA polymerase II-dependent genes. Mediator functions as a bridge to convey information from gene-specific regulatory proteins to the basal RNA polymerase II transcription machinery. Mediator is recruited to promoters by direct interactions with regulatory proteins and serves as a scaffold for the assembly of a functional preinitiation complex with RNA polymerase II and the general transcription factors.</text>
</comment>
<dbReference type="InterPro" id="IPR019313">
    <property type="entry name" value="Mediator_Med17"/>
</dbReference>
<dbReference type="PANTHER" id="PTHR13114:SF7">
    <property type="entry name" value="MEDIATOR OF RNA POLYMERASE II TRANSCRIPTION SUBUNIT 17"/>
    <property type="match status" value="1"/>
</dbReference>
<comment type="subcellular location">
    <subcellularLocation>
        <location evidence="1 8">Nucleus</location>
    </subcellularLocation>
</comment>
<dbReference type="EMBL" id="RWJN01000036">
    <property type="protein sequence ID" value="TCD69671.1"/>
    <property type="molecule type" value="Genomic_DNA"/>
</dbReference>